<reference evidence="1" key="1">
    <citation type="submission" date="2021-05" db="EMBL/GenBank/DDBJ databases">
        <authorList>
            <person name="Scholz U."/>
            <person name="Mascher M."/>
            <person name="Fiebig A."/>
        </authorList>
    </citation>
    <scope>NUCLEOTIDE SEQUENCE [LARGE SCALE GENOMIC DNA]</scope>
</reference>
<evidence type="ECO:0000313" key="2">
    <source>
        <dbReference type="Proteomes" id="UP001732700"/>
    </source>
</evidence>
<name>A0ACD5X9B4_AVESA</name>
<keyword evidence="2" id="KW-1185">Reference proteome</keyword>
<protein>
    <submittedName>
        <fullName evidence="1">Uncharacterized protein</fullName>
    </submittedName>
</protein>
<dbReference type="EnsemblPlants" id="AVESA.00010b.r2.4DG0776020.1">
    <property type="protein sequence ID" value="AVESA.00010b.r2.4DG0776020.1.CDS.1"/>
    <property type="gene ID" value="AVESA.00010b.r2.4DG0776020"/>
</dbReference>
<proteinExistence type="predicted"/>
<dbReference type="Proteomes" id="UP001732700">
    <property type="component" value="Chromosome 4D"/>
</dbReference>
<accession>A0ACD5X9B4</accession>
<reference evidence="1" key="2">
    <citation type="submission" date="2025-09" db="UniProtKB">
        <authorList>
            <consortium name="EnsemblPlants"/>
        </authorList>
    </citation>
    <scope>IDENTIFICATION</scope>
</reference>
<evidence type="ECO:0000313" key="1">
    <source>
        <dbReference type="EnsemblPlants" id="AVESA.00010b.r2.4DG0776020.1.CDS.1"/>
    </source>
</evidence>
<sequence length="371" mass="41788">MSTPAKRRTSISPSATSLALTSTPTSSTNPVETASSLPYFLPELIPLVASRLTSLQDFFALRAACRTYRDLLSPSPSNLASQAPLLLVRHKASASEALFHAPLRRILRFRFPSTCIDRLTRFYSFGCCISTHDRDVGEDPRELRIRHLLTGEHASLPYPPEDFDGIIFSGDLVLTFQRFHDVLYFCRIGDGHWRAASCDEGYLICSLLLVKGTLYGLIFPNYCLAVLEIHNDSVALSFLGDESNEESVGSIEYSMFWLAECRDELLLVLAVKYSPPVYHVFKWQSVERKWARTTTLGGCSLFLNTYQFAGCLGPDHPEVRRDCMYFTGGLGKWTEYFVVDGSWHDHVADYLGRVVTKSYRPPLVWVLPSIC</sequence>
<organism evidence="1 2">
    <name type="scientific">Avena sativa</name>
    <name type="common">Oat</name>
    <dbReference type="NCBI Taxonomy" id="4498"/>
    <lineage>
        <taxon>Eukaryota</taxon>
        <taxon>Viridiplantae</taxon>
        <taxon>Streptophyta</taxon>
        <taxon>Embryophyta</taxon>
        <taxon>Tracheophyta</taxon>
        <taxon>Spermatophyta</taxon>
        <taxon>Magnoliopsida</taxon>
        <taxon>Liliopsida</taxon>
        <taxon>Poales</taxon>
        <taxon>Poaceae</taxon>
        <taxon>BOP clade</taxon>
        <taxon>Pooideae</taxon>
        <taxon>Poodae</taxon>
        <taxon>Poeae</taxon>
        <taxon>Poeae Chloroplast Group 1 (Aveneae type)</taxon>
        <taxon>Aveninae</taxon>
        <taxon>Avena</taxon>
    </lineage>
</organism>